<reference evidence="1 2" key="1">
    <citation type="submission" date="2020-04" db="EMBL/GenBank/DDBJ databases">
        <title>Advantages and limits of metagenomic assembly and binning of a giant virus.</title>
        <authorList>
            <person name="Schulz F."/>
            <person name="Andreani J."/>
            <person name="Francis R."/>
            <person name="Boudjemaa H."/>
            <person name="Bou Khalil J.Y."/>
            <person name="Lee J."/>
            <person name="La Scola B."/>
            <person name="Woyke T."/>
        </authorList>
    </citation>
    <scope>NUCLEOTIDE SEQUENCE [LARGE SCALE GENOMIC DNA]</scope>
    <source>
        <strain evidence="1 2">FV1/VV64</strain>
    </source>
</reference>
<protein>
    <submittedName>
        <fullName evidence="1">Endonuclease</fullName>
    </submittedName>
</protein>
<proteinExistence type="predicted"/>
<accession>A0A7D3R0Q9</accession>
<evidence type="ECO:0000313" key="1">
    <source>
        <dbReference type="EMBL" id="QKF93922.1"/>
    </source>
</evidence>
<dbReference type="SUPFAM" id="SSF54060">
    <property type="entry name" value="His-Me finger endonucleases"/>
    <property type="match status" value="1"/>
</dbReference>
<sequence length="386" mass="46539">MNHINLTINKELLIRQKLNYEYLKMINNHNKFYKKISLVDYKIVNYNNKLYIVCKKNYKNNYKLFVVDDEFKEKIIYKNWFYIANGYIAHQKDDKKFVYLHKLIMDVSENKNVNKSIDHINRIPTDNRKENLRSINQTEQNINQGKKIRKSALPQSCNINVDDLPRGVWYRKKHKKYAEHFVFEIKGVLNIYWESCKDKTLSLKFKLEQTKKYIRYLIEKYPELKKYAIENNYTDEAINLIKSYNEILKLSGYECAKNNFIKINEKNYLIENLDGLTEKEIGLLNEFDPLNDEKIRNEFKQENKKFKNMTTKLPENCGVTKEMIPKYCYYRKPYTNKKNIIQGDCFVIDKRHPKMNNKSWNTTSNKSVTTIEKFNQLLEKLKEIEH</sequence>
<keyword evidence="1" id="KW-0378">Hydrolase</keyword>
<keyword evidence="2" id="KW-1185">Reference proteome</keyword>
<organism evidence="1 2">
    <name type="scientific">Fadolivirus FV1/VV64</name>
    <dbReference type="NCBI Taxonomy" id="3070911"/>
    <lineage>
        <taxon>Viruses</taxon>
        <taxon>Varidnaviria</taxon>
        <taxon>Bamfordvirae</taxon>
        <taxon>Nucleocytoviricota</taxon>
        <taxon>Megaviricetes</taxon>
        <taxon>Imitervirales</taxon>
        <taxon>Mimiviridae</taxon>
        <taxon>Klosneuvirinae</taxon>
        <taxon>Fadolivirus</taxon>
        <taxon>Fadolivirus algeromassiliense</taxon>
    </lineage>
</organism>
<keyword evidence="1" id="KW-0255">Endonuclease</keyword>
<name>A0A7D3R0Q9_9VIRU</name>
<gene>
    <name evidence="1" type="ORF">Fadolivirus_1_464</name>
</gene>
<evidence type="ECO:0000313" key="2">
    <source>
        <dbReference type="Proteomes" id="UP001162001"/>
    </source>
</evidence>
<dbReference type="GO" id="GO:0004519">
    <property type="term" value="F:endonuclease activity"/>
    <property type="evidence" value="ECO:0007669"/>
    <property type="project" value="UniProtKB-KW"/>
</dbReference>
<dbReference type="EMBL" id="MT418680">
    <property type="protein sequence ID" value="QKF93922.1"/>
    <property type="molecule type" value="Genomic_DNA"/>
</dbReference>
<dbReference type="Proteomes" id="UP001162001">
    <property type="component" value="Segment"/>
</dbReference>
<dbReference type="InterPro" id="IPR044925">
    <property type="entry name" value="His-Me_finger_sf"/>
</dbReference>
<keyword evidence="1" id="KW-0540">Nuclease</keyword>